<dbReference type="InterPro" id="IPR013216">
    <property type="entry name" value="Methyltransf_11"/>
</dbReference>
<evidence type="ECO:0000256" key="1">
    <source>
        <dbReference type="ARBA" id="ARBA00008361"/>
    </source>
</evidence>
<evidence type="ECO:0000256" key="2">
    <source>
        <dbReference type="ARBA" id="ARBA00022603"/>
    </source>
</evidence>
<dbReference type="Pfam" id="PF08241">
    <property type="entry name" value="Methyltransf_11"/>
    <property type="match status" value="1"/>
</dbReference>
<accession>A0A8T0JC29</accession>
<dbReference type="PANTHER" id="PTHR12176:SF79">
    <property type="entry name" value="METHYLTRANSFERASE TYPE 11 DOMAIN-CONTAINING PROTEIN"/>
    <property type="match status" value="1"/>
</dbReference>
<comment type="similarity">
    <text evidence="1">Belongs to the methyltransferase superfamily.</text>
</comment>
<reference evidence="5" key="1">
    <citation type="submission" date="2020-06" db="EMBL/GenBank/DDBJ databases">
        <title>WGS assembly of Ceratodon purpureus strain R40.</title>
        <authorList>
            <person name="Carey S.B."/>
            <person name="Jenkins J."/>
            <person name="Shu S."/>
            <person name="Lovell J.T."/>
            <person name="Sreedasyam A."/>
            <person name="Maumus F."/>
            <person name="Tiley G.P."/>
            <person name="Fernandez-Pozo N."/>
            <person name="Barry K."/>
            <person name="Chen C."/>
            <person name="Wang M."/>
            <person name="Lipzen A."/>
            <person name="Daum C."/>
            <person name="Saski C.A."/>
            <person name="Payton A.C."/>
            <person name="Mcbreen J.C."/>
            <person name="Conrad R.E."/>
            <person name="Kollar L.M."/>
            <person name="Olsson S."/>
            <person name="Huttunen S."/>
            <person name="Landis J.B."/>
            <person name="Wickett N.J."/>
            <person name="Johnson M.G."/>
            <person name="Rensing S.A."/>
            <person name="Grimwood J."/>
            <person name="Schmutz J."/>
            <person name="Mcdaniel S.F."/>
        </authorList>
    </citation>
    <scope>NUCLEOTIDE SEQUENCE</scope>
    <source>
        <strain evidence="5">R40</strain>
    </source>
</reference>
<dbReference type="InterPro" id="IPR029063">
    <property type="entry name" value="SAM-dependent_MTases_sf"/>
</dbReference>
<feature type="domain" description="Methyltransferase type 11" evidence="4">
    <location>
        <begin position="52"/>
        <end position="154"/>
    </location>
</feature>
<name>A0A8T0JC29_CERPU</name>
<evidence type="ECO:0000313" key="5">
    <source>
        <dbReference type="EMBL" id="KAG0592261.1"/>
    </source>
</evidence>
<dbReference type="SUPFAM" id="SSF53335">
    <property type="entry name" value="S-adenosyl-L-methionine-dependent methyltransferases"/>
    <property type="match status" value="1"/>
</dbReference>
<dbReference type="AlphaFoldDB" id="A0A8T0JC29"/>
<protein>
    <recommendedName>
        <fullName evidence="4">Methyltransferase type 11 domain-containing protein</fullName>
    </recommendedName>
</protein>
<evidence type="ECO:0000259" key="4">
    <source>
        <dbReference type="Pfam" id="PF08241"/>
    </source>
</evidence>
<dbReference type="Gene3D" id="3.40.50.150">
    <property type="entry name" value="Vaccinia Virus protein VP39"/>
    <property type="match status" value="1"/>
</dbReference>
<evidence type="ECO:0000256" key="3">
    <source>
        <dbReference type="ARBA" id="ARBA00022679"/>
    </source>
</evidence>
<evidence type="ECO:0000313" key="6">
    <source>
        <dbReference type="Proteomes" id="UP000822688"/>
    </source>
</evidence>
<proteinExistence type="inferred from homology"/>
<dbReference type="InterPro" id="IPR051419">
    <property type="entry name" value="Lys/N-term_MeTrsfase_sf"/>
</dbReference>
<sequence length="268" mass="30864">MAGARNKGEGYFDEAYWNNRYARDPAPFDWYQRYGEISPLIKMYIKTTDRILMVGCGSALLSEEMAKDGYQRIMNVDISDILIKFLIDKYKHMPQLQYKTMDVRCMKEFKDGEFSSVLDKGMLDNLMCGSSAQACAASMLSEVHRVLKPGGIYMLVSYGDPRGRMAYLRTKYLPWASIKLHAIPRPGSKRAYPPRKITDVIEMQRDLSKGPWCNVEEPDLHYVYICSKLDPKAKEKTPELPKSSKLAIFKKSMLEAQNKILYNKYNSE</sequence>
<comment type="caution">
    <text evidence="5">The sequence shown here is derived from an EMBL/GenBank/DDBJ whole genome shotgun (WGS) entry which is preliminary data.</text>
</comment>
<dbReference type="GO" id="GO:0032259">
    <property type="term" value="P:methylation"/>
    <property type="evidence" value="ECO:0007669"/>
    <property type="project" value="UniProtKB-KW"/>
</dbReference>
<dbReference type="GO" id="GO:0008757">
    <property type="term" value="F:S-adenosylmethionine-dependent methyltransferase activity"/>
    <property type="evidence" value="ECO:0007669"/>
    <property type="project" value="InterPro"/>
</dbReference>
<organism evidence="5 6">
    <name type="scientific">Ceratodon purpureus</name>
    <name type="common">Fire moss</name>
    <name type="synonym">Dicranum purpureum</name>
    <dbReference type="NCBI Taxonomy" id="3225"/>
    <lineage>
        <taxon>Eukaryota</taxon>
        <taxon>Viridiplantae</taxon>
        <taxon>Streptophyta</taxon>
        <taxon>Embryophyta</taxon>
        <taxon>Bryophyta</taxon>
        <taxon>Bryophytina</taxon>
        <taxon>Bryopsida</taxon>
        <taxon>Dicranidae</taxon>
        <taxon>Pseudoditrichales</taxon>
        <taxon>Ditrichaceae</taxon>
        <taxon>Ceratodon</taxon>
    </lineage>
</organism>
<dbReference type="CDD" id="cd02440">
    <property type="entry name" value="AdoMet_MTases"/>
    <property type="match status" value="1"/>
</dbReference>
<keyword evidence="6" id="KW-1185">Reference proteome</keyword>
<keyword evidence="2" id="KW-0489">Methyltransferase</keyword>
<keyword evidence="3" id="KW-0808">Transferase</keyword>
<dbReference type="EMBL" id="CM026421">
    <property type="protein sequence ID" value="KAG0592261.1"/>
    <property type="molecule type" value="Genomic_DNA"/>
</dbReference>
<dbReference type="PANTHER" id="PTHR12176">
    <property type="entry name" value="SAM-DEPENDENT METHYLTRANSFERASE SUPERFAMILY PROTEIN"/>
    <property type="match status" value="1"/>
</dbReference>
<dbReference type="Proteomes" id="UP000822688">
    <property type="component" value="Chromosome 1"/>
</dbReference>
<gene>
    <name evidence="5" type="ORF">KC19_1G237500</name>
</gene>